<gene>
    <name evidence="1" type="ORF">P154DRAFT_619613</name>
</gene>
<keyword evidence="2" id="KW-1185">Reference proteome</keyword>
<organism evidence="1 2">
    <name type="scientific">Amniculicola lignicola CBS 123094</name>
    <dbReference type="NCBI Taxonomy" id="1392246"/>
    <lineage>
        <taxon>Eukaryota</taxon>
        <taxon>Fungi</taxon>
        <taxon>Dikarya</taxon>
        <taxon>Ascomycota</taxon>
        <taxon>Pezizomycotina</taxon>
        <taxon>Dothideomycetes</taxon>
        <taxon>Pleosporomycetidae</taxon>
        <taxon>Pleosporales</taxon>
        <taxon>Amniculicolaceae</taxon>
        <taxon>Amniculicola</taxon>
    </lineage>
</organism>
<protein>
    <submittedName>
        <fullName evidence="1">Uncharacterized protein</fullName>
    </submittedName>
</protein>
<dbReference type="Proteomes" id="UP000799779">
    <property type="component" value="Unassembled WGS sequence"/>
</dbReference>
<reference evidence="1" key="1">
    <citation type="journal article" date="2020" name="Stud. Mycol.">
        <title>101 Dothideomycetes genomes: a test case for predicting lifestyles and emergence of pathogens.</title>
        <authorList>
            <person name="Haridas S."/>
            <person name="Albert R."/>
            <person name="Binder M."/>
            <person name="Bloem J."/>
            <person name="Labutti K."/>
            <person name="Salamov A."/>
            <person name="Andreopoulos B."/>
            <person name="Baker S."/>
            <person name="Barry K."/>
            <person name="Bills G."/>
            <person name="Bluhm B."/>
            <person name="Cannon C."/>
            <person name="Castanera R."/>
            <person name="Culley D."/>
            <person name="Daum C."/>
            <person name="Ezra D."/>
            <person name="Gonzalez J."/>
            <person name="Henrissat B."/>
            <person name="Kuo A."/>
            <person name="Liang C."/>
            <person name="Lipzen A."/>
            <person name="Lutzoni F."/>
            <person name="Magnuson J."/>
            <person name="Mondo S."/>
            <person name="Nolan M."/>
            <person name="Ohm R."/>
            <person name="Pangilinan J."/>
            <person name="Park H.-J."/>
            <person name="Ramirez L."/>
            <person name="Alfaro M."/>
            <person name="Sun H."/>
            <person name="Tritt A."/>
            <person name="Yoshinaga Y."/>
            <person name="Zwiers L.-H."/>
            <person name="Turgeon B."/>
            <person name="Goodwin S."/>
            <person name="Spatafora J."/>
            <person name="Crous P."/>
            <person name="Grigoriev I."/>
        </authorList>
    </citation>
    <scope>NUCLEOTIDE SEQUENCE</scope>
    <source>
        <strain evidence="1">CBS 123094</strain>
    </source>
</reference>
<dbReference type="OrthoDB" id="3235083at2759"/>
<dbReference type="AlphaFoldDB" id="A0A6A5WIN0"/>
<name>A0A6A5WIN0_9PLEO</name>
<evidence type="ECO:0000313" key="2">
    <source>
        <dbReference type="Proteomes" id="UP000799779"/>
    </source>
</evidence>
<accession>A0A6A5WIN0</accession>
<dbReference type="EMBL" id="ML977584">
    <property type="protein sequence ID" value="KAF2001297.1"/>
    <property type="molecule type" value="Genomic_DNA"/>
</dbReference>
<evidence type="ECO:0000313" key="1">
    <source>
        <dbReference type="EMBL" id="KAF2001297.1"/>
    </source>
</evidence>
<sequence length="1266" mass="139058">MERRVNVPMRPLTLISRLQGEALTIMTFDMSNRLLCPIIDIETGVSAPTHPCPAPDTQESAQIQPDGAATILLSACSELVTETVPLNTFNGTHKVKLCQDASAMPMVFTMGTDDKLYSLVQVDNSPLGWEVLDLTPPTAKDGKIITFDVIERPFKKLALAVAHEVLDGAILVGHSLISTPSFAWDSSSRTVVGLQLPVPWTYVQNNLSPKTVFSLSLVPAINEAGFQIMVGTAATDIRVGAHFSVDPSPSAQQPWKEVPTPENAQTMIDVIPGKVSQGAGIFTLYERPNHTKGCTFDAESGRFHFNIQLETIGTACSIHANRNPWNMTDLFVAGSDGIGYYPFSRLDKSPQIILSGRSFKQVVCSEIPDPVFAATRTRATIFAIDSDNQLYYILGHRAYATNKFTFDASGIPIRTNVAEVSAIFSTVMSTTEVICLGDGTNEMFHMRLDATPISWRVDPIFVRKQATITKYAAYATALTFTKNDGTSIGPNYPVKVTCSSVQASVNGRSRSLGPMLSVLRTGLDGRIRIVVPTDETFIGPTYTIQLYLLTSSPRSFQVQSTQRVLRVIGNIQSSDDILGSITTDGRAVFEESTREMGDASEILSHFPSMLQAVDGQAAQHCLDAQTKPSKGDATFAYFRDENGNVHRNVGDWITDAVETVEHFFADVLRFIRNTVKTVVKIAIRILGKVVSFVFHIAGQVFKFVLREVGQLLTSTIAFLRDHLNLDMDKLLDWISFIFDQEDAQKTQTVLVQFATNSKDPTKSRLLEGKDFMAANVKKMQDALQSTVHDHRAPISKDPSGLLDALKEPLKVLKCIASNPIAALWDKFNPINILMNIVMEAIEEELPGFQPTLPPAVSKLLDVIKNLLEDEGENIVCLLMDIKDKLWVAVQDPNQLGRSLFELLGDSLWTLFDALKVLLFAAMEIIVAVIDLIWDVLSAEWHLGFISEMWKDFTGTPMTLLNLVTWLGAHFMNLVSLILFERLPFEVAGDPNTLFQKLATSPRKFLRSADGPQRKPVASEKGFMEAEPKVEHMSEYTYNQIMAWTTLSSQFAASGATLCSFIEICGTDAAAEAAKNASKDISKGSFMNDMKLASSVGASPLVVFLKVASGRFLAGLTWTQILQFLFDFIEQSAVAKASDFINWFSLAVGIADTATRVVFTVIPEANPKIKTITDVTNTLVCVFGLAEICLSEVMDDEKTSRTRDAVLIASSVFSTAGSAITTYEKFTSDYNPYLFGANGVCQAFDHVLGMTALAMIIAQAMNESNRK</sequence>
<proteinExistence type="predicted"/>